<sequence>SKYPRTICRYENWLSPIHPGTEINVTPERDAPIIPKETIYQGDFLFPRKKAALSALRPVI</sequence>
<name>X1F6Q9_9ZZZZ</name>
<comment type="caution">
    <text evidence="1">The sequence shown here is derived from an EMBL/GenBank/DDBJ whole genome shotgun (WGS) entry which is preliminary data.</text>
</comment>
<dbReference type="AlphaFoldDB" id="X1F6Q9"/>
<accession>X1F6Q9</accession>
<organism evidence="1">
    <name type="scientific">marine sediment metagenome</name>
    <dbReference type="NCBI Taxonomy" id="412755"/>
    <lineage>
        <taxon>unclassified sequences</taxon>
        <taxon>metagenomes</taxon>
        <taxon>ecological metagenomes</taxon>
    </lineage>
</organism>
<proteinExistence type="predicted"/>
<protein>
    <submittedName>
        <fullName evidence="1">Uncharacterized protein</fullName>
    </submittedName>
</protein>
<gene>
    <name evidence="1" type="ORF">S03H2_05280</name>
</gene>
<dbReference type="EMBL" id="BARU01002187">
    <property type="protein sequence ID" value="GAH25059.1"/>
    <property type="molecule type" value="Genomic_DNA"/>
</dbReference>
<evidence type="ECO:0000313" key="1">
    <source>
        <dbReference type="EMBL" id="GAH25059.1"/>
    </source>
</evidence>
<feature type="non-terminal residue" evidence="1">
    <location>
        <position position="1"/>
    </location>
</feature>
<reference evidence="1" key="1">
    <citation type="journal article" date="2014" name="Front. Microbiol.">
        <title>High frequency of phylogenetically diverse reductive dehalogenase-homologous genes in deep subseafloor sedimentary metagenomes.</title>
        <authorList>
            <person name="Kawai M."/>
            <person name="Futagami T."/>
            <person name="Toyoda A."/>
            <person name="Takaki Y."/>
            <person name="Nishi S."/>
            <person name="Hori S."/>
            <person name="Arai W."/>
            <person name="Tsubouchi T."/>
            <person name="Morono Y."/>
            <person name="Uchiyama I."/>
            <person name="Ito T."/>
            <person name="Fujiyama A."/>
            <person name="Inagaki F."/>
            <person name="Takami H."/>
        </authorList>
    </citation>
    <scope>NUCLEOTIDE SEQUENCE</scope>
    <source>
        <strain evidence="1">Expedition CK06-06</strain>
    </source>
</reference>